<proteinExistence type="predicted"/>
<dbReference type="Proteomes" id="UP000719412">
    <property type="component" value="Unassembled WGS sequence"/>
</dbReference>
<reference evidence="2" key="2">
    <citation type="submission" date="2021-08" db="EMBL/GenBank/DDBJ databases">
        <authorList>
            <person name="Eriksson T."/>
        </authorList>
    </citation>
    <scope>NUCLEOTIDE SEQUENCE</scope>
    <source>
        <strain evidence="2">Stoneville</strain>
        <tissue evidence="2">Whole head</tissue>
    </source>
</reference>
<comment type="caution">
    <text evidence="2">The sequence shown here is derived from an EMBL/GenBank/DDBJ whole genome shotgun (WGS) entry which is preliminary data.</text>
</comment>
<organism evidence="2 3">
    <name type="scientific">Tenebrio molitor</name>
    <name type="common">Yellow mealworm beetle</name>
    <dbReference type="NCBI Taxonomy" id="7067"/>
    <lineage>
        <taxon>Eukaryota</taxon>
        <taxon>Metazoa</taxon>
        <taxon>Ecdysozoa</taxon>
        <taxon>Arthropoda</taxon>
        <taxon>Hexapoda</taxon>
        <taxon>Insecta</taxon>
        <taxon>Pterygota</taxon>
        <taxon>Neoptera</taxon>
        <taxon>Endopterygota</taxon>
        <taxon>Coleoptera</taxon>
        <taxon>Polyphaga</taxon>
        <taxon>Cucujiformia</taxon>
        <taxon>Tenebrionidae</taxon>
        <taxon>Tenebrio</taxon>
    </lineage>
</organism>
<evidence type="ECO:0000256" key="1">
    <source>
        <dbReference type="SAM" id="MobiDB-lite"/>
    </source>
</evidence>
<feature type="compositionally biased region" description="Polar residues" evidence="1">
    <location>
        <begin position="23"/>
        <end position="34"/>
    </location>
</feature>
<protein>
    <submittedName>
        <fullName evidence="2">Uncharacterized protein</fullName>
    </submittedName>
</protein>
<reference evidence="2" key="1">
    <citation type="journal article" date="2020" name="J Insects Food Feed">
        <title>The yellow mealworm (Tenebrio molitor) genome: a resource for the emerging insects as food and feed industry.</title>
        <authorList>
            <person name="Eriksson T."/>
            <person name="Andere A."/>
            <person name="Kelstrup H."/>
            <person name="Emery V."/>
            <person name="Picard C."/>
        </authorList>
    </citation>
    <scope>NUCLEOTIDE SEQUENCE</scope>
    <source>
        <strain evidence="2">Stoneville</strain>
        <tissue evidence="2">Whole head</tissue>
    </source>
</reference>
<dbReference type="EMBL" id="JABDTM020013931">
    <property type="protein sequence ID" value="KAH0819699.1"/>
    <property type="molecule type" value="Genomic_DNA"/>
</dbReference>
<name>A0A8J6LEC4_TENMO</name>
<feature type="region of interest" description="Disordered" evidence="1">
    <location>
        <begin position="1"/>
        <end position="34"/>
    </location>
</feature>
<keyword evidence="3" id="KW-1185">Reference proteome</keyword>
<gene>
    <name evidence="2" type="ORF">GEV33_003092</name>
</gene>
<accession>A0A8J6LEC4</accession>
<evidence type="ECO:0000313" key="2">
    <source>
        <dbReference type="EMBL" id="KAH0819699.1"/>
    </source>
</evidence>
<evidence type="ECO:0000313" key="3">
    <source>
        <dbReference type="Proteomes" id="UP000719412"/>
    </source>
</evidence>
<feature type="compositionally biased region" description="Acidic residues" evidence="1">
    <location>
        <begin position="1"/>
        <end position="17"/>
    </location>
</feature>
<sequence>MDERDMNEEANDREEEGDKSVSAFRNTTSSCTHRPSSYKHFNKMAIRVSITRVICFRRRKNASSTICRKTPPALGSPHLRRSKTTSVPTALEAVKGISCLTAALRPVFSGKGGGVNVIIAITDYFKKSLRTVLFLRFYENWRWRQHLNCRRGRAAPFDPARGTVRLRYTGPETLCRDPTLKEVSRGWDTVKVDCFQRIWSLYQHSLPVYESTGQDEENL</sequence>
<dbReference type="AlphaFoldDB" id="A0A8J6LEC4"/>